<evidence type="ECO:0000256" key="3">
    <source>
        <dbReference type="ARBA" id="ARBA00023285"/>
    </source>
</evidence>
<comment type="subcellular location">
    <subcellularLocation>
        <location evidence="5">Bacterial microcompartment</location>
    </subcellularLocation>
</comment>
<dbReference type="GO" id="GO:0031471">
    <property type="term" value="C:ethanolamine degradation polyhedral organelle"/>
    <property type="evidence" value="ECO:0007669"/>
    <property type="project" value="UniProtKB-UniRule"/>
</dbReference>
<comment type="pathway">
    <text evidence="5">Amine and polyamine degradation; ethanolamine degradation.</text>
</comment>
<dbReference type="PANTHER" id="PTHR39330">
    <property type="entry name" value="ETHANOLAMINE AMMONIA-LYASE LIGHT CHAIN"/>
    <property type="match status" value="1"/>
</dbReference>
<dbReference type="OrthoDB" id="114248at2"/>
<dbReference type="GO" id="GO:0008851">
    <property type="term" value="F:ethanolamine ammonia-lyase activity"/>
    <property type="evidence" value="ECO:0007669"/>
    <property type="project" value="UniProtKB-UniRule"/>
</dbReference>
<evidence type="ECO:0000313" key="7">
    <source>
        <dbReference type="EMBL" id="QED30121.1"/>
    </source>
</evidence>
<feature type="region of interest" description="Disordered" evidence="6">
    <location>
        <begin position="1"/>
        <end position="32"/>
    </location>
</feature>
<dbReference type="EC" id="4.3.1.7" evidence="5"/>
<accession>A0A5B8XY41</accession>
<comment type="cofactor">
    <cofactor evidence="5">
        <name>adenosylcob(III)alamin</name>
        <dbReference type="ChEBI" id="CHEBI:18408"/>
    </cofactor>
    <text evidence="5">Binds between the large and small subunits.</text>
</comment>
<dbReference type="EMBL" id="CP042467">
    <property type="protein sequence ID" value="QED30121.1"/>
    <property type="molecule type" value="Genomic_DNA"/>
</dbReference>
<protein>
    <recommendedName>
        <fullName evidence="5">Ethanolamine ammonia-lyase small subunit</fullName>
        <shortName evidence="5">EAL small subunit</shortName>
        <ecNumber evidence="5">4.3.1.7</ecNumber>
    </recommendedName>
</protein>
<proteinExistence type="inferred from homology"/>
<evidence type="ECO:0000256" key="6">
    <source>
        <dbReference type="SAM" id="MobiDB-lite"/>
    </source>
</evidence>
<keyword evidence="3 5" id="KW-0170">Cobalt</keyword>
<dbReference type="GO" id="GO:0009350">
    <property type="term" value="C:ethanolamine ammonia-lyase complex"/>
    <property type="evidence" value="ECO:0007669"/>
    <property type="project" value="UniProtKB-UniRule"/>
</dbReference>
<dbReference type="Proteomes" id="UP000321595">
    <property type="component" value="Chromosome"/>
</dbReference>
<evidence type="ECO:0000256" key="1">
    <source>
        <dbReference type="ARBA" id="ARBA00022628"/>
    </source>
</evidence>
<dbReference type="PANTHER" id="PTHR39330:SF1">
    <property type="entry name" value="ETHANOLAMINE AMMONIA-LYASE SMALL SUBUNIT"/>
    <property type="match status" value="1"/>
</dbReference>
<gene>
    <name evidence="5" type="primary">eutC</name>
    <name evidence="7" type="ORF">FRD01_23380</name>
</gene>
<dbReference type="AlphaFoldDB" id="A0A5B8XY41"/>
<comment type="function">
    <text evidence="5">Catalyzes the deamination of various vicinal amino-alcohols to oxo compounds. Allows this organism to utilize ethanolamine as the sole source of nitrogen and carbon in the presence of external vitamin B12.</text>
</comment>
<comment type="subunit">
    <text evidence="5">The basic unit is a heterodimer which dimerizes to form tetramers. The heterotetramers trimerize; 6 large subunits form a core ring with 6 small subunits projecting outwards.</text>
</comment>
<dbReference type="GO" id="GO:0006520">
    <property type="term" value="P:amino acid metabolic process"/>
    <property type="evidence" value="ECO:0007669"/>
    <property type="project" value="InterPro"/>
</dbReference>
<evidence type="ECO:0000256" key="4">
    <source>
        <dbReference type="ARBA" id="ARBA00024446"/>
    </source>
</evidence>
<dbReference type="GO" id="GO:0031419">
    <property type="term" value="F:cobalamin binding"/>
    <property type="evidence" value="ECO:0007669"/>
    <property type="project" value="UniProtKB-UniRule"/>
</dbReference>
<dbReference type="KEGG" id="bbae:FRD01_23380"/>
<dbReference type="HAMAP" id="MF_00601">
    <property type="entry name" value="EutC"/>
    <property type="match status" value="1"/>
</dbReference>
<dbReference type="Gene3D" id="3.40.50.11240">
    <property type="entry name" value="Ethanolamine ammonia-lyase light chain (EutC)"/>
    <property type="match status" value="1"/>
</dbReference>
<dbReference type="RefSeq" id="WP_146963528.1">
    <property type="nucleotide sequence ID" value="NZ_CP042467.1"/>
</dbReference>
<reference evidence="7 8" key="1">
    <citation type="submission" date="2019-08" db="EMBL/GenBank/DDBJ databases">
        <authorList>
            <person name="Liang Q."/>
        </authorList>
    </citation>
    <scope>NUCLEOTIDE SEQUENCE [LARGE SCALE GENOMIC DNA]</scope>
    <source>
        <strain evidence="7 8">V1718</strain>
    </source>
</reference>
<feature type="binding site" evidence="5">
    <location>
        <position position="188"/>
    </location>
    <ligand>
        <name>adenosylcob(III)alamin</name>
        <dbReference type="ChEBI" id="CHEBI:18408"/>
    </ligand>
</feature>
<dbReference type="Gene3D" id="1.10.30.40">
    <property type="entry name" value="Ethanolamine ammonia-lyase light chain (EutC), N-terminal domain"/>
    <property type="match status" value="1"/>
</dbReference>
<comment type="similarity">
    <text evidence="5">Belongs to the EutC family.</text>
</comment>
<dbReference type="GO" id="GO:0046336">
    <property type="term" value="P:ethanolamine catabolic process"/>
    <property type="evidence" value="ECO:0007669"/>
    <property type="project" value="UniProtKB-UniRule"/>
</dbReference>
<comment type="catalytic activity">
    <reaction evidence="5">
        <text>ethanolamine = acetaldehyde + NH4(+)</text>
        <dbReference type="Rhea" id="RHEA:15313"/>
        <dbReference type="ChEBI" id="CHEBI:15343"/>
        <dbReference type="ChEBI" id="CHEBI:28938"/>
        <dbReference type="ChEBI" id="CHEBI:57603"/>
        <dbReference type="EC" id="4.3.1.7"/>
    </reaction>
</comment>
<evidence type="ECO:0000313" key="8">
    <source>
        <dbReference type="Proteomes" id="UP000321595"/>
    </source>
</evidence>
<keyword evidence="2 5" id="KW-0456">Lyase</keyword>
<comment type="caution">
    <text evidence="5">Lacks conserved residue(s) required for the propagation of feature annotation.</text>
</comment>
<keyword evidence="1 5" id="KW-0846">Cobalamin</keyword>
<dbReference type="InterPro" id="IPR042255">
    <property type="entry name" value="EutC_N"/>
</dbReference>
<dbReference type="Pfam" id="PF05985">
    <property type="entry name" value="EutC"/>
    <property type="match status" value="1"/>
</dbReference>
<sequence length="301" mass="32639">MSTTRDMIEGLRQRLGHSRPLSPPKAVGKIPAPPAKIFPREAHSDAYALAAAEHTTALVGIGHVGTRYATDVVLQFQAELAVAHEAVDAVLPENWAKEQGLLSLNTRVKDHHEFLLRPDLGRRLNDESLERLRREAKRGVDVQPILADGLSAVACMGSGMTLLEAFTRECETRGWSVGTPMCARFARVWLEDEIGQEVQAKVAVILLGERPGLGTGDGLSAYMVYEPRIGKTDGNRNMMSNIHERGTPPAQAARRLAVLAGAMMEQKTSGVPLDLSGLVAELGEAAGRAHRAPQKRVRLVT</sequence>
<feature type="compositionally biased region" description="Basic and acidic residues" evidence="6">
    <location>
        <begin position="1"/>
        <end position="12"/>
    </location>
</feature>
<keyword evidence="4 5" id="KW-1283">Bacterial microcompartment</keyword>
<dbReference type="NCBIfam" id="NF003971">
    <property type="entry name" value="PRK05465.1"/>
    <property type="match status" value="1"/>
</dbReference>
<evidence type="ECO:0000256" key="2">
    <source>
        <dbReference type="ARBA" id="ARBA00023239"/>
    </source>
</evidence>
<keyword evidence="8" id="KW-1185">Reference proteome</keyword>
<evidence type="ECO:0000256" key="5">
    <source>
        <dbReference type="HAMAP-Rule" id="MF_00601"/>
    </source>
</evidence>
<dbReference type="UniPathway" id="UPA00560"/>
<organism evidence="7 8">
    <name type="scientific">Microvenator marinus</name>
    <dbReference type="NCBI Taxonomy" id="2600177"/>
    <lineage>
        <taxon>Bacteria</taxon>
        <taxon>Deltaproteobacteria</taxon>
        <taxon>Bradymonadales</taxon>
        <taxon>Microvenatoraceae</taxon>
        <taxon>Microvenator</taxon>
    </lineage>
</organism>
<feature type="binding site" evidence="5">
    <location>
        <position position="209"/>
    </location>
    <ligand>
        <name>adenosylcob(III)alamin</name>
        <dbReference type="ChEBI" id="CHEBI:18408"/>
    </ligand>
</feature>
<dbReference type="InterPro" id="IPR042251">
    <property type="entry name" value="EutC_C"/>
</dbReference>
<dbReference type="InterPro" id="IPR009246">
    <property type="entry name" value="EutC"/>
</dbReference>
<name>A0A5B8XY41_9DELT</name>